<evidence type="ECO:0000256" key="1">
    <source>
        <dbReference type="ARBA" id="ARBA00023015"/>
    </source>
</evidence>
<reference evidence="6" key="1">
    <citation type="submission" date="2021-06" db="EMBL/GenBank/DDBJ databases">
        <title>Bradyrhizobium sp. S2-20-1 Genome sequencing.</title>
        <authorList>
            <person name="Jin L."/>
        </authorList>
    </citation>
    <scope>NUCLEOTIDE SEQUENCE</scope>
    <source>
        <strain evidence="6">S2-20-1</strain>
    </source>
</reference>
<dbReference type="GO" id="GO:0003700">
    <property type="term" value="F:DNA-binding transcription factor activity"/>
    <property type="evidence" value="ECO:0007669"/>
    <property type="project" value="InterPro"/>
</dbReference>
<dbReference type="InterPro" id="IPR014710">
    <property type="entry name" value="RmlC-like_jellyroll"/>
</dbReference>
<dbReference type="Gene3D" id="1.10.10.60">
    <property type="entry name" value="Homeodomain-like"/>
    <property type="match status" value="1"/>
</dbReference>
<dbReference type="Gene3D" id="2.60.120.10">
    <property type="entry name" value="Jelly Rolls"/>
    <property type="match status" value="1"/>
</dbReference>
<dbReference type="Pfam" id="PF12833">
    <property type="entry name" value="HTH_18"/>
    <property type="match status" value="1"/>
</dbReference>
<dbReference type="RefSeq" id="WP_215621838.1">
    <property type="nucleotide sequence ID" value="NZ_CP076134.1"/>
</dbReference>
<dbReference type="SUPFAM" id="SSF46689">
    <property type="entry name" value="Homeodomain-like"/>
    <property type="match status" value="1"/>
</dbReference>
<keyword evidence="4" id="KW-0804">Transcription</keyword>
<dbReference type="PRINTS" id="PR00032">
    <property type="entry name" value="HTHARAC"/>
</dbReference>
<dbReference type="GO" id="GO:0043565">
    <property type="term" value="F:sequence-specific DNA binding"/>
    <property type="evidence" value="ECO:0007669"/>
    <property type="project" value="InterPro"/>
</dbReference>
<dbReference type="InterPro" id="IPR009057">
    <property type="entry name" value="Homeodomain-like_sf"/>
</dbReference>
<accession>A0A975NEK1</accession>
<dbReference type="Pfam" id="PF02311">
    <property type="entry name" value="AraC_binding"/>
    <property type="match status" value="1"/>
</dbReference>
<dbReference type="InterPro" id="IPR018060">
    <property type="entry name" value="HTH_AraC"/>
</dbReference>
<dbReference type="InterPro" id="IPR037923">
    <property type="entry name" value="HTH-like"/>
</dbReference>
<keyword evidence="1" id="KW-0805">Transcription regulation</keyword>
<dbReference type="SUPFAM" id="SSF51215">
    <property type="entry name" value="Regulatory protein AraC"/>
    <property type="match status" value="1"/>
</dbReference>
<protein>
    <submittedName>
        <fullName evidence="6">Helix-turn-helix domain-containing protein</fullName>
    </submittedName>
</protein>
<dbReference type="InterPro" id="IPR020449">
    <property type="entry name" value="Tscrpt_reg_AraC-type_HTH"/>
</dbReference>
<dbReference type="InterPro" id="IPR047264">
    <property type="entry name" value="Cupin_HpaA-like_N"/>
</dbReference>
<proteinExistence type="predicted"/>
<evidence type="ECO:0000259" key="5">
    <source>
        <dbReference type="PROSITE" id="PS01124"/>
    </source>
</evidence>
<dbReference type="Proteomes" id="UP000680839">
    <property type="component" value="Chromosome"/>
</dbReference>
<organism evidence="6 7">
    <name type="scientific">Bradyrhizobium sediminis</name>
    <dbReference type="NCBI Taxonomy" id="2840469"/>
    <lineage>
        <taxon>Bacteria</taxon>
        <taxon>Pseudomonadati</taxon>
        <taxon>Pseudomonadota</taxon>
        <taxon>Alphaproteobacteria</taxon>
        <taxon>Hyphomicrobiales</taxon>
        <taxon>Nitrobacteraceae</taxon>
        <taxon>Bradyrhizobium</taxon>
    </lineage>
</organism>
<dbReference type="EMBL" id="CP076134">
    <property type="protein sequence ID" value="QWG13086.1"/>
    <property type="molecule type" value="Genomic_DNA"/>
</dbReference>
<keyword evidence="3" id="KW-0010">Activator</keyword>
<name>A0A975NEK1_9BRAD</name>
<dbReference type="PROSITE" id="PS01124">
    <property type="entry name" value="HTH_ARAC_FAMILY_2"/>
    <property type="match status" value="1"/>
</dbReference>
<keyword evidence="2" id="KW-0238">DNA-binding</keyword>
<dbReference type="InterPro" id="IPR003313">
    <property type="entry name" value="AraC-bd"/>
</dbReference>
<gene>
    <name evidence="6" type="ORF">KMZ29_26020</name>
</gene>
<dbReference type="PANTHER" id="PTHR43280">
    <property type="entry name" value="ARAC-FAMILY TRANSCRIPTIONAL REGULATOR"/>
    <property type="match status" value="1"/>
</dbReference>
<dbReference type="PANTHER" id="PTHR43280:SF32">
    <property type="entry name" value="TRANSCRIPTIONAL REGULATORY PROTEIN"/>
    <property type="match status" value="1"/>
</dbReference>
<evidence type="ECO:0000313" key="7">
    <source>
        <dbReference type="Proteomes" id="UP000680839"/>
    </source>
</evidence>
<dbReference type="AlphaFoldDB" id="A0A975NEK1"/>
<dbReference type="CDD" id="cd06999">
    <property type="entry name" value="cupin_HpaA-like_N"/>
    <property type="match status" value="1"/>
</dbReference>
<evidence type="ECO:0000256" key="3">
    <source>
        <dbReference type="ARBA" id="ARBA00023159"/>
    </source>
</evidence>
<evidence type="ECO:0000256" key="2">
    <source>
        <dbReference type="ARBA" id="ARBA00023125"/>
    </source>
</evidence>
<evidence type="ECO:0000313" key="6">
    <source>
        <dbReference type="EMBL" id="QWG13086.1"/>
    </source>
</evidence>
<dbReference type="SMART" id="SM00342">
    <property type="entry name" value="HTH_ARAC"/>
    <property type="match status" value="1"/>
</dbReference>
<feature type="domain" description="HTH araC/xylS-type" evidence="5">
    <location>
        <begin position="186"/>
        <end position="284"/>
    </location>
</feature>
<evidence type="ECO:0000256" key="4">
    <source>
        <dbReference type="ARBA" id="ARBA00023163"/>
    </source>
</evidence>
<sequence>MSATPASRTVQTYNLFGESGDLPDVVHCETIAARSVLHEWEFAPHRHPRLHQILLIERGGGQATLEGRIHALRPMRVVNVPVGDVHGFSFKPGTQGWVLTVSAEMLDEVLTPSEGLRRVLAHSTVVRGTPEMRSAMQQIFSEFAGRHFARAHLLRALSAALIGLVAREMAANGRMPGGMAKPDLFRRFETLLDQHFLQHWTVSDYAAALSITPTHLSRLTRSATGHAASHLILDRVIREARRNLVYTNLPVSTIAYALGFSDPAYFSRLFSGATGLSPRSFRDKVHRGD</sequence>